<evidence type="ECO:0000256" key="1">
    <source>
        <dbReference type="ARBA" id="ARBA00022737"/>
    </source>
</evidence>
<comment type="caution">
    <text evidence="3">The sequence shown here is derived from an EMBL/GenBank/DDBJ whole genome shotgun (WGS) entry which is preliminary data.</text>
</comment>
<dbReference type="FunFam" id="1.25.40.10:FF:000158">
    <property type="entry name" value="pentatricopeptide repeat-containing protein At2g33680"/>
    <property type="match status" value="1"/>
</dbReference>
<dbReference type="Pfam" id="PF20431">
    <property type="entry name" value="E_motif"/>
    <property type="match status" value="1"/>
</dbReference>
<feature type="repeat" description="PPR" evidence="2">
    <location>
        <begin position="310"/>
        <end position="344"/>
    </location>
</feature>
<proteinExistence type="predicted"/>
<gene>
    <name evidence="3" type="ORF">ZIOFF_042672</name>
</gene>
<dbReference type="PROSITE" id="PS51375">
    <property type="entry name" value="PPR"/>
    <property type="match status" value="5"/>
</dbReference>
<dbReference type="PANTHER" id="PTHR47926">
    <property type="entry name" value="PENTATRICOPEPTIDE REPEAT-CONTAINING PROTEIN"/>
    <property type="match status" value="1"/>
</dbReference>
<feature type="repeat" description="PPR" evidence="2">
    <location>
        <begin position="147"/>
        <end position="181"/>
    </location>
</feature>
<name>A0A8J5KTL1_ZINOF</name>
<dbReference type="GO" id="GO:0009451">
    <property type="term" value="P:RNA modification"/>
    <property type="evidence" value="ECO:0007669"/>
    <property type="project" value="InterPro"/>
</dbReference>
<dbReference type="InterPro" id="IPR002885">
    <property type="entry name" value="PPR_rpt"/>
</dbReference>
<dbReference type="Pfam" id="PF13041">
    <property type="entry name" value="PPR_2"/>
    <property type="match status" value="3"/>
</dbReference>
<dbReference type="Pfam" id="PF01535">
    <property type="entry name" value="PPR"/>
    <property type="match status" value="4"/>
</dbReference>
<feature type="repeat" description="PPR" evidence="2">
    <location>
        <begin position="42"/>
        <end position="76"/>
    </location>
</feature>
<organism evidence="3 4">
    <name type="scientific">Zingiber officinale</name>
    <name type="common">Ginger</name>
    <name type="synonym">Amomum zingiber</name>
    <dbReference type="NCBI Taxonomy" id="94328"/>
    <lineage>
        <taxon>Eukaryota</taxon>
        <taxon>Viridiplantae</taxon>
        <taxon>Streptophyta</taxon>
        <taxon>Embryophyta</taxon>
        <taxon>Tracheophyta</taxon>
        <taxon>Spermatophyta</taxon>
        <taxon>Magnoliopsida</taxon>
        <taxon>Liliopsida</taxon>
        <taxon>Zingiberales</taxon>
        <taxon>Zingiberaceae</taxon>
        <taxon>Zingiber</taxon>
    </lineage>
</organism>
<evidence type="ECO:0000313" key="4">
    <source>
        <dbReference type="Proteomes" id="UP000734854"/>
    </source>
</evidence>
<dbReference type="EMBL" id="JACMSC010000012">
    <property type="protein sequence ID" value="KAG6494889.1"/>
    <property type="molecule type" value="Genomic_DNA"/>
</dbReference>
<evidence type="ECO:0008006" key="5">
    <source>
        <dbReference type="Google" id="ProtNLM"/>
    </source>
</evidence>
<evidence type="ECO:0000256" key="2">
    <source>
        <dbReference type="PROSITE-ProRule" id="PRU00708"/>
    </source>
</evidence>
<dbReference type="GO" id="GO:0003723">
    <property type="term" value="F:RNA binding"/>
    <property type="evidence" value="ECO:0007669"/>
    <property type="project" value="InterPro"/>
</dbReference>
<dbReference type="GO" id="GO:0099402">
    <property type="term" value="P:plant organ development"/>
    <property type="evidence" value="ECO:0007669"/>
    <property type="project" value="UniProtKB-ARBA"/>
</dbReference>
<dbReference type="PANTHER" id="PTHR47926:SF465">
    <property type="entry name" value="PENTATRICOPEPTIDE REPEAT (PPR-LIKE) SUPERFAMILY PROTEIN"/>
    <property type="match status" value="1"/>
</dbReference>
<reference evidence="3 4" key="1">
    <citation type="submission" date="2020-08" db="EMBL/GenBank/DDBJ databases">
        <title>Plant Genome Project.</title>
        <authorList>
            <person name="Zhang R.-G."/>
        </authorList>
    </citation>
    <scope>NUCLEOTIDE SEQUENCE [LARGE SCALE GENOMIC DNA]</scope>
    <source>
        <tissue evidence="3">Rhizome</tissue>
    </source>
</reference>
<sequence length="598" mass="66099">MDLNVAAKRAHLISATSELLRLARCGRISAARKLFNDMTDRDTVAWNAMLTAYSGCGLPVQALSLFALMRSSSAVPAPAPDPFSFTAALSASADLRELRGGRQHHALLLRLGFHGRLPVCNALIDMYGKCSRPSDAALVFEEMEERNEVTWCALLRGYVVSGRLPDARRLFGQMPARTTVAWNTLMVGYAQLGLGESCVELFKEMQMYGINGDVTTFASLINASSEMKKPSLGLMIHSIVLRRGWSVTTEVGNSLLSFYASFNSRGDVQMVFDAMPQRTLISWNAMIDASMKFGDVEQAAALFERAPETNAISWTAMIIGFARNGHGEKALVLFADMIRKSLCPDDFTYGAALHACATMAMLRNGRLIHGCAIHSGFGSYLYVANCLVNMYSKCGSISCAGKVFEEMRMRDLVSWNAMLFGFATHGCALEAFRVFDNMLLSGVSPDKFTFMGLLLACNHAGLIDVGKTVLKTMEDVHGLRPDIKHESCVTHMLGRAEFQATHSTGVLREMESSYEVLLRTAINNEEMDRHIKYVMLSNFLCANERWDEAERVRRRMMEEGVKKSPGCSWIEVKDMVVVFMSGKQSTEHLVDVNAVAGF</sequence>
<dbReference type="InterPro" id="IPR046960">
    <property type="entry name" value="PPR_At4g14850-like_plant"/>
</dbReference>
<dbReference type="AlphaFoldDB" id="A0A8J5KTL1"/>
<feature type="repeat" description="PPR" evidence="2">
    <location>
        <begin position="411"/>
        <end position="445"/>
    </location>
</feature>
<dbReference type="InterPro" id="IPR046848">
    <property type="entry name" value="E_motif"/>
</dbReference>
<dbReference type="FunFam" id="1.25.40.10:FF:000441">
    <property type="entry name" value="Pentatricopeptide repeat-containing protein mitochondrial"/>
    <property type="match status" value="1"/>
</dbReference>
<dbReference type="NCBIfam" id="TIGR00756">
    <property type="entry name" value="PPR"/>
    <property type="match status" value="6"/>
</dbReference>
<feature type="repeat" description="PPR" evidence="2">
    <location>
        <begin position="529"/>
        <end position="563"/>
    </location>
</feature>
<protein>
    <recommendedName>
        <fullName evidence="5">Pentatricopeptide repeat-containing protein</fullName>
    </recommendedName>
</protein>
<dbReference type="OrthoDB" id="7457040at2759"/>
<keyword evidence="1" id="KW-0677">Repeat</keyword>
<dbReference type="Proteomes" id="UP000734854">
    <property type="component" value="Unassembled WGS sequence"/>
</dbReference>
<accession>A0A8J5KTL1</accession>
<keyword evidence="4" id="KW-1185">Reference proteome</keyword>
<evidence type="ECO:0000313" key="3">
    <source>
        <dbReference type="EMBL" id="KAG6494889.1"/>
    </source>
</evidence>